<keyword evidence="4" id="KW-0032">Aminotransferase</keyword>
<dbReference type="SUPFAM" id="SSF53383">
    <property type="entry name" value="PLP-dependent transferases"/>
    <property type="match status" value="1"/>
</dbReference>
<dbReference type="GO" id="GO:0030170">
    <property type="term" value="F:pyridoxal phosphate binding"/>
    <property type="evidence" value="ECO:0007669"/>
    <property type="project" value="InterPro"/>
</dbReference>
<keyword evidence="2 3" id="KW-0663">Pyridoxal phosphate</keyword>
<protein>
    <submittedName>
        <fullName evidence="4">Aminotransferase, class III</fullName>
    </submittedName>
</protein>
<dbReference type="InterPro" id="IPR049704">
    <property type="entry name" value="Aminotrans_3_PPA_site"/>
</dbReference>
<dbReference type="HOGENOM" id="CLU_016922_1_4_9"/>
<proteinExistence type="inferred from homology"/>
<gene>
    <name evidence="4" type="ORF">HMPREF9555_00802</name>
</gene>
<evidence type="ECO:0000256" key="2">
    <source>
        <dbReference type="ARBA" id="ARBA00022898"/>
    </source>
</evidence>
<comment type="similarity">
    <text evidence="3">Belongs to the class-III pyridoxal-phosphate-dependent aminotransferase family.</text>
</comment>
<evidence type="ECO:0000256" key="1">
    <source>
        <dbReference type="ARBA" id="ARBA00001933"/>
    </source>
</evidence>
<dbReference type="AlphaFoldDB" id="E7N1E9"/>
<dbReference type="EMBL" id="AECV01000013">
    <property type="protein sequence ID" value="EFW30050.1"/>
    <property type="molecule type" value="Genomic_DNA"/>
</dbReference>
<dbReference type="CDD" id="cd00610">
    <property type="entry name" value="OAT_like"/>
    <property type="match status" value="1"/>
</dbReference>
<dbReference type="GO" id="GO:0008483">
    <property type="term" value="F:transaminase activity"/>
    <property type="evidence" value="ECO:0007669"/>
    <property type="project" value="UniProtKB-KW"/>
</dbReference>
<keyword evidence="4" id="KW-0808">Transferase</keyword>
<organism evidence="4 5">
    <name type="scientific">Selenomonas artemidis F0399</name>
    <dbReference type="NCBI Taxonomy" id="749551"/>
    <lineage>
        <taxon>Bacteria</taxon>
        <taxon>Bacillati</taxon>
        <taxon>Bacillota</taxon>
        <taxon>Negativicutes</taxon>
        <taxon>Selenomonadales</taxon>
        <taxon>Selenomonadaceae</taxon>
        <taxon>Selenomonas</taxon>
    </lineage>
</organism>
<dbReference type="InterPro" id="IPR005814">
    <property type="entry name" value="Aminotrans_3"/>
</dbReference>
<dbReference type="Proteomes" id="UP000004633">
    <property type="component" value="Unassembled WGS sequence"/>
</dbReference>
<reference evidence="4 5" key="1">
    <citation type="submission" date="2010-08" db="EMBL/GenBank/DDBJ databases">
        <authorList>
            <person name="Weinstock G."/>
            <person name="Sodergren E."/>
            <person name="Clifton S."/>
            <person name="Fulton L."/>
            <person name="Fulton B."/>
            <person name="Courtney L."/>
            <person name="Fronick C."/>
            <person name="Harrison M."/>
            <person name="Strong C."/>
            <person name="Farmer C."/>
            <person name="Delahaunty K."/>
            <person name="Markovic C."/>
            <person name="Hall O."/>
            <person name="Minx P."/>
            <person name="Tomlinson C."/>
            <person name="Mitreva M."/>
            <person name="Hou S."/>
            <person name="Chen J."/>
            <person name="Wollam A."/>
            <person name="Pepin K.H."/>
            <person name="Johnson M."/>
            <person name="Bhonagiri V."/>
            <person name="Zhang X."/>
            <person name="Suruliraj S."/>
            <person name="Warren W."/>
            <person name="Chinwalla A."/>
            <person name="Mardis E.R."/>
            <person name="Wilson R.K."/>
        </authorList>
    </citation>
    <scope>NUCLEOTIDE SEQUENCE [LARGE SCALE GENOMIC DNA]</scope>
    <source>
        <strain evidence="4 5">F0399</strain>
    </source>
</reference>
<name>E7N1E9_9FIRM</name>
<dbReference type="InterPro" id="IPR015424">
    <property type="entry name" value="PyrdxlP-dep_Trfase"/>
</dbReference>
<comment type="cofactor">
    <cofactor evidence="1">
        <name>pyridoxal 5'-phosphate</name>
        <dbReference type="ChEBI" id="CHEBI:597326"/>
    </cofactor>
</comment>
<comment type="caution">
    <text evidence="4">The sequence shown here is derived from an EMBL/GenBank/DDBJ whole genome shotgun (WGS) entry which is preliminary data.</text>
</comment>
<dbReference type="PANTHER" id="PTHR43713">
    <property type="entry name" value="GLUTAMATE-1-SEMIALDEHYDE 2,1-AMINOMUTASE"/>
    <property type="match status" value="1"/>
</dbReference>
<accession>E7N1E9</accession>
<sequence>MSAILNRKLDRSNELWAEAQDTILSGCQLYSKGTETHIKGVSPIYIDRGKDAHVWDVDGTEYIDYDMGMGPVLLGYQYKAVDDAVVAQLRRGMGYSLVAPEEVEYAKLCVKHIPSAGKVRFLKTGSGATEAAVRIARAYTGRRHVLRGKYHGWHEWTTAAEHDRQGGVLPESHSYIHKFDYNDLEQVRDYFKKYPDDIAAVITEAVEHEAPQEHYLEDLKTLCHEHGALLIFDEIVNGFHFGIGGAQAYFGVTPDLSTFGKAMANGMPLAMVAGRKDIMEDVDPKVFISTTFGGECLSLAAGIAVMKELESGEVTKAIWAKGKYLQDNFRKLAKDIGVPIDLIGYPCRMNFDYTDYEGRHDWLYNSIFMQESVKRGVLLGWNVFPCYTHTQEDLDFSLSVFEDAMKVYRTALRSGHPETYMEGTPLKIVLG</sequence>
<evidence type="ECO:0000313" key="5">
    <source>
        <dbReference type="Proteomes" id="UP000004633"/>
    </source>
</evidence>
<keyword evidence="5" id="KW-1185">Reference proteome</keyword>
<dbReference type="STRING" id="749551.HMPREF9555_00802"/>
<dbReference type="PANTHER" id="PTHR43713:SF3">
    <property type="entry name" value="GLUTAMATE-1-SEMIALDEHYDE 2,1-AMINOMUTASE 1, CHLOROPLASTIC-RELATED"/>
    <property type="match status" value="1"/>
</dbReference>
<dbReference type="InterPro" id="IPR015422">
    <property type="entry name" value="PyrdxlP-dep_Trfase_small"/>
</dbReference>
<dbReference type="InterPro" id="IPR015421">
    <property type="entry name" value="PyrdxlP-dep_Trfase_major"/>
</dbReference>
<dbReference type="Gene3D" id="3.90.1150.10">
    <property type="entry name" value="Aspartate Aminotransferase, domain 1"/>
    <property type="match status" value="1"/>
</dbReference>
<dbReference type="RefSeq" id="WP_009349479.1">
    <property type="nucleotide sequence ID" value="NZ_GL638136.1"/>
</dbReference>
<evidence type="ECO:0000313" key="4">
    <source>
        <dbReference type="EMBL" id="EFW30050.1"/>
    </source>
</evidence>
<dbReference type="Gene3D" id="3.40.640.10">
    <property type="entry name" value="Type I PLP-dependent aspartate aminotransferase-like (Major domain)"/>
    <property type="match status" value="1"/>
</dbReference>
<dbReference type="Pfam" id="PF00202">
    <property type="entry name" value="Aminotran_3"/>
    <property type="match status" value="1"/>
</dbReference>
<dbReference type="PROSITE" id="PS00600">
    <property type="entry name" value="AA_TRANSFER_CLASS_3"/>
    <property type="match status" value="1"/>
</dbReference>
<evidence type="ECO:0000256" key="3">
    <source>
        <dbReference type="RuleBase" id="RU003560"/>
    </source>
</evidence>